<accession>A0A1U7CQW7</accession>
<dbReference type="AlphaFoldDB" id="A0A1U7CQW7"/>
<name>A0A1U7CQW7_9BACT</name>
<dbReference type="EMBL" id="CP019082">
    <property type="protein sequence ID" value="APW61289.1"/>
    <property type="molecule type" value="Genomic_DNA"/>
</dbReference>
<gene>
    <name evidence="1" type="ORF">BSF38_02801</name>
</gene>
<dbReference type="PROSITE" id="PS51257">
    <property type="entry name" value="PROKAR_LIPOPROTEIN"/>
    <property type="match status" value="1"/>
</dbReference>
<evidence type="ECO:0000313" key="2">
    <source>
        <dbReference type="Proteomes" id="UP000186309"/>
    </source>
</evidence>
<protein>
    <submittedName>
        <fullName evidence="1">Uncharacterized protein</fullName>
    </submittedName>
</protein>
<dbReference type="KEGG" id="pbor:BSF38_02801"/>
<proteinExistence type="predicted"/>
<reference evidence="2" key="1">
    <citation type="submission" date="2016-12" db="EMBL/GenBank/DDBJ databases">
        <title>Comparative genomics of four Isosphaeraceae planctomycetes: a common pool of plasmids and glycoside hydrolase genes.</title>
        <authorList>
            <person name="Ivanova A."/>
        </authorList>
    </citation>
    <scope>NUCLEOTIDE SEQUENCE [LARGE SCALE GENOMIC DNA]</scope>
    <source>
        <strain evidence="2">PX4</strain>
    </source>
</reference>
<organism evidence="1 2">
    <name type="scientific">Paludisphaera borealis</name>
    <dbReference type="NCBI Taxonomy" id="1387353"/>
    <lineage>
        <taxon>Bacteria</taxon>
        <taxon>Pseudomonadati</taxon>
        <taxon>Planctomycetota</taxon>
        <taxon>Planctomycetia</taxon>
        <taxon>Isosphaerales</taxon>
        <taxon>Isosphaeraceae</taxon>
        <taxon>Paludisphaera</taxon>
    </lineage>
</organism>
<sequence>MRRLLLPFLLISMMVGGGCSQPVGHGLWNLKVGGKARLIAEPGEAEVKLTDLATPAAGRRSSRKAPAQPKIETTTVAAGTTGVVLAVDGDDARFQIADGPHAGSIHWVECKRLEPIAD</sequence>
<dbReference type="STRING" id="1387353.BSF38_02801"/>
<dbReference type="Proteomes" id="UP000186309">
    <property type="component" value="Chromosome"/>
</dbReference>
<evidence type="ECO:0000313" key="1">
    <source>
        <dbReference type="EMBL" id="APW61289.1"/>
    </source>
</evidence>
<keyword evidence="2" id="KW-1185">Reference proteome</keyword>
<dbReference type="RefSeq" id="WP_076346532.1">
    <property type="nucleotide sequence ID" value="NZ_CP019082.1"/>
</dbReference>